<evidence type="ECO:0000256" key="12">
    <source>
        <dbReference type="ARBA" id="ARBA00023012"/>
    </source>
</evidence>
<comment type="catalytic activity">
    <reaction evidence="1">
        <text>ATP + protein L-histidine = ADP + protein N-phospho-L-histidine.</text>
        <dbReference type="EC" id="2.7.13.3"/>
    </reaction>
</comment>
<proteinExistence type="predicted"/>
<evidence type="ECO:0000256" key="15">
    <source>
        <dbReference type="SAM" id="Phobius"/>
    </source>
</evidence>
<evidence type="ECO:0000259" key="17">
    <source>
        <dbReference type="PROSITE" id="PS50112"/>
    </source>
</evidence>
<keyword evidence="5" id="KW-0597">Phosphoprotein</keyword>
<keyword evidence="13 15" id="KW-0472">Membrane</keyword>
<keyword evidence="4" id="KW-1003">Cell membrane</keyword>
<dbReference type="InterPro" id="IPR004358">
    <property type="entry name" value="Sig_transdc_His_kin-like_C"/>
</dbReference>
<keyword evidence="12" id="KW-0902">Two-component regulatory system</keyword>
<dbReference type="CDD" id="cd00082">
    <property type="entry name" value="HisKA"/>
    <property type="match status" value="1"/>
</dbReference>
<evidence type="ECO:0000259" key="18">
    <source>
        <dbReference type="PROSITE" id="PS50113"/>
    </source>
</evidence>
<dbReference type="Proteomes" id="UP001500621">
    <property type="component" value="Unassembled WGS sequence"/>
</dbReference>
<dbReference type="InterPro" id="IPR036097">
    <property type="entry name" value="HisK_dim/P_sf"/>
</dbReference>
<dbReference type="SUPFAM" id="SSF47384">
    <property type="entry name" value="Homodimeric domain of signal transducing histidine kinase"/>
    <property type="match status" value="1"/>
</dbReference>
<evidence type="ECO:0000256" key="7">
    <source>
        <dbReference type="ARBA" id="ARBA00022692"/>
    </source>
</evidence>
<dbReference type="Pfam" id="PF00512">
    <property type="entry name" value="HisKA"/>
    <property type="match status" value="1"/>
</dbReference>
<keyword evidence="20" id="KW-1185">Reference proteome</keyword>
<feature type="transmembrane region" description="Helical" evidence="15">
    <location>
        <begin position="221"/>
        <end position="243"/>
    </location>
</feature>
<evidence type="ECO:0000259" key="16">
    <source>
        <dbReference type="PROSITE" id="PS50109"/>
    </source>
</evidence>
<reference evidence="20" key="1">
    <citation type="journal article" date="2019" name="Int. J. Syst. Evol. Microbiol.">
        <title>The Global Catalogue of Microorganisms (GCM) 10K type strain sequencing project: providing services to taxonomists for standard genome sequencing and annotation.</title>
        <authorList>
            <consortium name="The Broad Institute Genomics Platform"/>
            <consortium name="The Broad Institute Genome Sequencing Center for Infectious Disease"/>
            <person name="Wu L."/>
            <person name="Ma J."/>
        </authorList>
    </citation>
    <scope>NUCLEOTIDE SEQUENCE [LARGE SCALE GENOMIC DNA]</scope>
    <source>
        <strain evidence="20">JCM 18127</strain>
    </source>
</reference>
<dbReference type="PROSITE" id="PS50109">
    <property type="entry name" value="HIS_KIN"/>
    <property type="match status" value="1"/>
</dbReference>
<evidence type="ECO:0000256" key="13">
    <source>
        <dbReference type="ARBA" id="ARBA00023136"/>
    </source>
</evidence>
<dbReference type="CDD" id="cd00075">
    <property type="entry name" value="HATPase"/>
    <property type="match status" value="1"/>
</dbReference>
<dbReference type="InterPro" id="IPR036890">
    <property type="entry name" value="HATPase_C_sf"/>
</dbReference>
<keyword evidence="8" id="KW-0547">Nucleotide-binding</keyword>
<feature type="transmembrane region" description="Helical" evidence="15">
    <location>
        <begin position="306"/>
        <end position="324"/>
    </location>
</feature>
<dbReference type="EC" id="2.7.13.3" evidence="3"/>
<evidence type="ECO:0000256" key="2">
    <source>
        <dbReference type="ARBA" id="ARBA00004651"/>
    </source>
</evidence>
<dbReference type="SUPFAM" id="SSF55874">
    <property type="entry name" value="ATPase domain of HSP90 chaperone/DNA topoisomerase II/histidine kinase"/>
    <property type="match status" value="1"/>
</dbReference>
<feature type="transmembrane region" description="Helical" evidence="15">
    <location>
        <begin position="93"/>
        <end position="111"/>
    </location>
</feature>
<keyword evidence="6" id="KW-0808">Transferase</keyword>
<evidence type="ECO:0000313" key="19">
    <source>
        <dbReference type="EMBL" id="GAA4686684.1"/>
    </source>
</evidence>
<dbReference type="InterPro" id="IPR003594">
    <property type="entry name" value="HATPase_dom"/>
</dbReference>
<keyword evidence="11 15" id="KW-1133">Transmembrane helix</keyword>
<gene>
    <name evidence="19" type="ORF">GCM10023226_25590</name>
</gene>
<evidence type="ECO:0000256" key="3">
    <source>
        <dbReference type="ARBA" id="ARBA00012438"/>
    </source>
</evidence>
<feature type="transmembrane region" description="Helical" evidence="15">
    <location>
        <begin position="118"/>
        <end position="137"/>
    </location>
</feature>
<dbReference type="PANTHER" id="PTHR42878">
    <property type="entry name" value="TWO-COMPONENT HISTIDINE KINASE"/>
    <property type="match status" value="1"/>
</dbReference>
<dbReference type="InterPro" id="IPR000014">
    <property type="entry name" value="PAS"/>
</dbReference>
<feature type="domain" description="PAC" evidence="18">
    <location>
        <begin position="455"/>
        <end position="509"/>
    </location>
</feature>
<dbReference type="PANTHER" id="PTHR42878:SF7">
    <property type="entry name" value="SENSOR HISTIDINE KINASE GLRK"/>
    <property type="match status" value="1"/>
</dbReference>
<evidence type="ECO:0000256" key="14">
    <source>
        <dbReference type="ARBA" id="ARBA00039401"/>
    </source>
</evidence>
<feature type="transmembrane region" description="Helical" evidence="15">
    <location>
        <begin position="255"/>
        <end position="277"/>
    </location>
</feature>
<feature type="transmembrane region" description="Helical" evidence="15">
    <location>
        <begin position="336"/>
        <end position="356"/>
    </location>
</feature>
<evidence type="ECO:0000256" key="9">
    <source>
        <dbReference type="ARBA" id="ARBA00022777"/>
    </source>
</evidence>
<evidence type="ECO:0000256" key="5">
    <source>
        <dbReference type="ARBA" id="ARBA00022553"/>
    </source>
</evidence>
<keyword evidence="7 15" id="KW-0812">Transmembrane</keyword>
<dbReference type="PRINTS" id="PR00344">
    <property type="entry name" value="BCTRLSENSOR"/>
</dbReference>
<comment type="caution">
    <text evidence="19">The sequence shown here is derived from an EMBL/GenBank/DDBJ whole genome shotgun (WGS) entry which is preliminary data.</text>
</comment>
<evidence type="ECO:0000256" key="10">
    <source>
        <dbReference type="ARBA" id="ARBA00022840"/>
    </source>
</evidence>
<comment type="subcellular location">
    <subcellularLocation>
        <location evidence="2">Cell membrane</location>
        <topology evidence="2">Multi-pass membrane protein</topology>
    </subcellularLocation>
</comment>
<dbReference type="Gene3D" id="3.30.450.20">
    <property type="entry name" value="PAS domain"/>
    <property type="match status" value="1"/>
</dbReference>
<protein>
    <recommendedName>
        <fullName evidence="14">Sensor-like histidine kinase SenX3</fullName>
        <ecNumber evidence="3">2.7.13.3</ecNumber>
    </recommendedName>
</protein>
<dbReference type="Gene3D" id="3.30.565.10">
    <property type="entry name" value="Histidine kinase-like ATPase, C-terminal domain"/>
    <property type="match status" value="1"/>
</dbReference>
<dbReference type="InterPro" id="IPR013656">
    <property type="entry name" value="PAS_4"/>
</dbReference>
<feature type="transmembrane region" description="Helical" evidence="15">
    <location>
        <begin position="183"/>
        <end position="209"/>
    </location>
</feature>
<feature type="domain" description="PAS" evidence="17">
    <location>
        <begin position="379"/>
        <end position="418"/>
    </location>
</feature>
<keyword evidence="10" id="KW-0067">ATP-binding</keyword>
<evidence type="ECO:0000256" key="6">
    <source>
        <dbReference type="ARBA" id="ARBA00022679"/>
    </source>
</evidence>
<dbReference type="PROSITE" id="PS50112">
    <property type="entry name" value="PAS"/>
    <property type="match status" value="1"/>
</dbReference>
<dbReference type="EMBL" id="BAABIM010000002">
    <property type="protein sequence ID" value="GAA4686684.1"/>
    <property type="molecule type" value="Genomic_DNA"/>
</dbReference>
<evidence type="ECO:0000256" key="8">
    <source>
        <dbReference type="ARBA" id="ARBA00022741"/>
    </source>
</evidence>
<evidence type="ECO:0000256" key="11">
    <source>
        <dbReference type="ARBA" id="ARBA00022989"/>
    </source>
</evidence>
<dbReference type="NCBIfam" id="TIGR00229">
    <property type="entry name" value="sensory_box"/>
    <property type="match status" value="1"/>
</dbReference>
<name>A0ABP8WD50_9ACTN</name>
<organism evidence="19 20">
    <name type="scientific">Nocardioides nanhaiensis</name>
    <dbReference type="NCBI Taxonomy" id="1476871"/>
    <lineage>
        <taxon>Bacteria</taxon>
        <taxon>Bacillati</taxon>
        <taxon>Actinomycetota</taxon>
        <taxon>Actinomycetes</taxon>
        <taxon>Propionibacteriales</taxon>
        <taxon>Nocardioidaceae</taxon>
        <taxon>Nocardioides</taxon>
    </lineage>
</organism>
<dbReference type="Gene3D" id="1.10.287.130">
    <property type="match status" value="1"/>
</dbReference>
<accession>A0ABP8WD50</accession>
<dbReference type="SMART" id="SM00387">
    <property type="entry name" value="HATPase_c"/>
    <property type="match status" value="1"/>
</dbReference>
<dbReference type="InterPro" id="IPR050351">
    <property type="entry name" value="BphY/WalK/GraS-like"/>
</dbReference>
<evidence type="ECO:0000256" key="4">
    <source>
        <dbReference type="ARBA" id="ARBA00022475"/>
    </source>
</evidence>
<dbReference type="SMART" id="SM00388">
    <property type="entry name" value="HisKA"/>
    <property type="match status" value="1"/>
</dbReference>
<dbReference type="InterPro" id="IPR035965">
    <property type="entry name" value="PAS-like_dom_sf"/>
</dbReference>
<dbReference type="Pfam" id="PF02518">
    <property type="entry name" value="HATPase_c"/>
    <property type="match status" value="1"/>
</dbReference>
<feature type="transmembrane region" description="Helical" evidence="15">
    <location>
        <begin position="68"/>
        <end position="87"/>
    </location>
</feature>
<keyword evidence="9" id="KW-0418">Kinase</keyword>
<feature type="domain" description="Histidine kinase" evidence="16">
    <location>
        <begin position="513"/>
        <end position="735"/>
    </location>
</feature>
<sequence length="743" mass="77355">MAATGRLPPERWVPTSQGGAGVVVQQEGTGHGPAPGAAGAVVTAEPVGASTAEAPATTDDGAPLPRRLLVGVAWATSFGLLVLVNRASVPEGGTFGLVVAAAGVAFLWLLSSPPTVPAMSACLGVVMLVQACALAVAETPTTLAVPLVVTTTTQSLACVLLVRRWVPGVLGTGGVGSLHAPAALVRGICAVVLGTGAAALLGLGLAVALGERPGAVESLVWWGRNLTGLVLVGILGHLVWERLDQRRRGERPPAAVVRAGPVEAVALVTVSVVAYTLAFTQQTVPMAWVLISLGVWAATRFSTLAAVTHTTVLGMVAIALTRAGDGPFSNVGDADLAALVTEMFLLLLLLTVLAVATGRDRRDALTADLDHLHAQTTARAELLDTMTESMAEALVVSDADGAVVRSNAAARTLVGHAPRLGAQHTAEVALHHLSGGVVADGDHPARRVLAEGRLAAQDLALERPDGEQRILAVTAASLSGGQELGERRGSLVVYRDVTEHRRAVQRLAEFAGVAAHDLRNPLTALRGWLDLALTMLEEDPDDAAVTRAAVALQRARSSTDRLRDLVSDLLDQATAEGGELNLQPLVLDGQDGLLRAVALDLEDDLEQDLDLRVGDLPPVLADPELIRQLLVNLVGNAVKYVTPGERARVEVHGSRRGDRLEVVVADHGIGVPEAERDRIFERFHRAHAGDDRYGGSGLGLSICRTIVTRHGGAIACRARPDGPGTEFVFDLPLAPDGSPARSR</sequence>
<dbReference type="PROSITE" id="PS50113">
    <property type="entry name" value="PAC"/>
    <property type="match status" value="1"/>
</dbReference>
<dbReference type="InterPro" id="IPR005467">
    <property type="entry name" value="His_kinase_dom"/>
</dbReference>
<dbReference type="InterPro" id="IPR000700">
    <property type="entry name" value="PAS-assoc_C"/>
</dbReference>
<dbReference type="Pfam" id="PF08448">
    <property type="entry name" value="PAS_4"/>
    <property type="match status" value="1"/>
</dbReference>
<evidence type="ECO:0000256" key="1">
    <source>
        <dbReference type="ARBA" id="ARBA00000085"/>
    </source>
</evidence>
<dbReference type="InterPro" id="IPR003661">
    <property type="entry name" value="HisK_dim/P_dom"/>
</dbReference>
<dbReference type="InterPro" id="IPR007895">
    <property type="entry name" value="MASE1"/>
</dbReference>
<dbReference type="Pfam" id="PF05231">
    <property type="entry name" value="MASE1"/>
    <property type="match status" value="1"/>
</dbReference>
<dbReference type="SUPFAM" id="SSF55785">
    <property type="entry name" value="PYP-like sensor domain (PAS domain)"/>
    <property type="match status" value="1"/>
</dbReference>
<evidence type="ECO:0000313" key="20">
    <source>
        <dbReference type="Proteomes" id="UP001500621"/>
    </source>
</evidence>